<accession>A0AAJ2R0J2</accession>
<dbReference type="RefSeq" id="WP_063328109.1">
    <property type="nucleotide sequence ID" value="NZ_JAWWMZ010000002.1"/>
</dbReference>
<dbReference type="InterPro" id="IPR032092">
    <property type="entry name" value="PilW"/>
</dbReference>
<keyword evidence="1" id="KW-0812">Transmembrane</keyword>
<gene>
    <name evidence="2" type="ORF">SGN30_06595</name>
</gene>
<protein>
    <submittedName>
        <fullName evidence="2">PilW family protein</fullName>
    </submittedName>
</protein>
<feature type="transmembrane region" description="Helical" evidence="1">
    <location>
        <begin position="21"/>
        <end position="46"/>
    </location>
</feature>
<dbReference type="AlphaFoldDB" id="A0AAJ2R0J2"/>
<reference evidence="2" key="1">
    <citation type="submission" date="2023-11" db="EMBL/GenBank/DDBJ databases">
        <title>Identification and selenium tolerance of Delftia acidovorans R3-25.</title>
        <authorList>
            <person name="Zhang S."/>
            <person name="Liu Y."/>
            <person name="Guo Y."/>
        </authorList>
    </citation>
    <scope>NUCLEOTIDE SEQUENCE</scope>
    <source>
        <strain evidence="2">R3-25</strain>
    </source>
</reference>
<dbReference type="GO" id="GO:0043683">
    <property type="term" value="P:type IV pilus assembly"/>
    <property type="evidence" value="ECO:0007669"/>
    <property type="project" value="InterPro"/>
</dbReference>
<dbReference type="Proteomes" id="UP001287445">
    <property type="component" value="Unassembled WGS sequence"/>
</dbReference>
<dbReference type="EMBL" id="JAWWMZ010000002">
    <property type="protein sequence ID" value="MDX4953088.1"/>
    <property type="molecule type" value="Genomic_DNA"/>
</dbReference>
<proteinExistence type="predicted"/>
<sequence length="300" mass="32361">MRIKTHHSTKKLVPPLHQTGATLLELLVGITIGLLTVAVGIGALMISRGVSGTVSDASNMQQQAAYAFRVIGSQVRQAGTIQLSLDATAFTPSETSYAMLPVAFDPPDPAGQRPMFSRGEKMLKGIDNPSSSEYALSIGYQNYQEQITPPPPATDLVSGNQLRDCLGENKGVSSNYVIESKFRISSDNELLCEGVGGTAKPIIRNVKDMKIRYLIQEPTSAKTGFPKTIYTNASTASSSPNGWRDVYAIEVCLELEGTETIDTAGANYTKCDGSSVSRGNRLRMVFKNTFQIRSQGQVQS</sequence>
<dbReference type="Pfam" id="PF16074">
    <property type="entry name" value="PilW"/>
    <property type="match status" value="1"/>
</dbReference>
<keyword evidence="1" id="KW-0472">Membrane</keyword>
<evidence type="ECO:0000313" key="3">
    <source>
        <dbReference type="Proteomes" id="UP001287445"/>
    </source>
</evidence>
<comment type="caution">
    <text evidence="2">The sequence shown here is derived from an EMBL/GenBank/DDBJ whole genome shotgun (WGS) entry which is preliminary data.</text>
</comment>
<keyword evidence="1" id="KW-1133">Transmembrane helix</keyword>
<evidence type="ECO:0000256" key="1">
    <source>
        <dbReference type="SAM" id="Phobius"/>
    </source>
</evidence>
<name>A0AAJ2R0J2_DELAC</name>
<evidence type="ECO:0000313" key="2">
    <source>
        <dbReference type="EMBL" id="MDX4953088.1"/>
    </source>
</evidence>
<organism evidence="2 3">
    <name type="scientific">Delftia acidovorans</name>
    <name type="common">Pseudomonas acidovorans</name>
    <name type="synonym">Comamonas acidovorans</name>
    <dbReference type="NCBI Taxonomy" id="80866"/>
    <lineage>
        <taxon>Bacteria</taxon>
        <taxon>Pseudomonadati</taxon>
        <taxon>Pseudomonadota</taxon>
        <taxon>Betaproteobacteria</taxon>
        <taxon>Burkholderiales</taxon>
        <taxon>Comamonadaceae</taxon>
        <taxon>Delftia</taxon>
    </lineage>
</organism>